<dbReference type="SMART" id="SM00387">
    <property type="entry name" value="HATPase_c"/>
    <property type="match status" value="1"/>
</dbReference>
<dbReference type="InterPro" id="IPR008207">
    <property type="entry name" value="Sig_transdc_His_kin_Hpt_dom"/>
</dbReference>
<keyword evidence="13" id="KW-1185">Reference proteome</keyword>
<keyword evidence="3 6" id="KW-0597">Phosphoprotein</keyword>
<dbReference type="EC" id="2.7.13.3" evidence="2"/>
<accession>A0ABT7SY86</accession>
<dbReference type="Proteomes" id="UP001234343">
    <property type="component" value="Unassembled WGS sequence"/>
</dbReference>
<dbReference type="InterPro" id="IPR036641">
    <property type="entry name" value="HPT_dom_sf"/>
</dbReference>
<dbReference type="EMBL" id="JAUCBP010000007">
    <property type="protein sequence ID" value="MDM7861159.1"/>
    <property type="molecule type" value="Genomic_DNA"/>
</dbReference>
<evidence type="ECO:0000313" key="13">
    <source>
        <dbReference type="Proteomes" id="UP001234343"/>
    </source>
</evidence>
<dbReference type="SUPFAM" id="SSF52172">
    <property type="entry name" value="CheY-like"/>
    <property type="match status" value="2"/>
</dbReference>
<dbReference type="Gene3D" id="1.10.287.130">
    <property type="match status" value="1"/>
</dbReference>
<evidence type="ECO:0000259" key="8">
    <source>
        <dbReference type="PROSITE" id="PS50109"/>
    </source>
</evidence>
<feature type="modified residue" description="4-aspartylphosphate" evidence="6">
    <location>
        <position position="839"/>
    </location>
</feature>
<reference evidence="12 13" key="1">
    <citation type="submission" date="2023-06" db="EMBL/GenBank/DDBJ databases">
        <title>Alteromonas sp. ASW11-36 isolated from intertidal sand.</title>
        <authorList>
            <person name="Li Y."/>
        </authorList>
    </citation>
    <scope>NUCLEOTIDE SEQUENCE [LARGE SCALE GENOMIC DNA]</scope>
    <source>
        <strain evidence="12 13">ASW11-36</strain>
    </source>
</reference>
<dbReference type="InterPro" id="IPR005467">
    <property type="entry name" value="His_kinase_dom"/>
</dbReference>
<dbReference type="SUPFAM" id="SSF55785">
    <property type="entry name" value="PYP-like sensor domain (PAS domain)"/>
    <property type="match status" value="1"/>
</dbReference>
<evidence type="ECO:0000259" key="10">
    <source>
        <dbReference type="PROSITE" id="PS50112"/>
    </source>
</evidence>
<dbReference type="InterPro" id="IPR013656">
    <property type="entry name" value="PAS_4"/>
</dbReference>
<dbReference type="CDD" id="cd17546">
    <property type="entry name" value="REC_hyHK_CKI1_RcsC-like"/>
    <property type="match status" value="2"/>
</dbReference>
<feature type="domain" description="Response regulatory" evidence="9">
    <location>
        <begin position="941"/>
        <end position="1063"/>
    </location>
</feature>
<dbReference type="Pfam" id="PF08448">
    <property type="entry name" value="PAS_4"/>
    <property type="match status" value="1"/>
</dbReference>
<evidence type="ECO:0000256" key="2">
    <source>
        <dbReference type="ARBA" id="ARBA00012438"/>
    </source>
</evidence>
<gene>
    <name evidence="12" type="ORF">QTP81_11175</name>
</gene>
<dbReference type="RefSeq" id="WP_289365543.1">
    <property type="nucleotide sequence ID" value="NZ_JAUCBP010000007.1"/>
</dbReference>
<dbReference type="Gene3D" id="3.30.450.20">
    <property type="entry name" value="PAS domain"/>
    <property type="match status" value="1"/>
</dbReference>
<evidence type="ECO:0000259" key="9">
    <source>
        <dbReference type="PROSITE" id="PS50110"/>
    </source>
</evidence>
<dbReference type="Gene3D" id="1.20.120.160">
    <property type="entry name" value="HPT domain"/>
    <property type="match status" value="1"/>
</dbReference>
<name>A0ABT7SY86_9ALTE</name>
<feature type="modified residue" description="4-aspartylphosphate" evidence="6">
    <location>
        <position position="993"/>
    </location>
</feature>
<comment type="caution">
    <text evidence="12">The sequence shown here is derived from an EMBL/GenBank/DDBJ whole genome shotgun (WGS) entry which is preliminary data.</text>
</comment>
<dbReference type="SUPFAM" id="SSF47384">
    <property type="entry name" value="Homodimeric domain of signal transducing histidine kinase"/>
    <property type="match status" value="1"/>
</dbReference>
<feature type="domain" description="Response regulatory" evidence="9">
    <location>
        <begin position="779"/>
        <end position="906"/>
    </location>
</feature>
<dbReference type="SMART" id="SM00091">
    <property type="entry name" value="PAS"/>
    <property type="match status" value="1"/>
</dbReference>
<dbReference type="InterPro" id="IPR036890">
    <property type="entry name" value="HATPase_C_sf"/>
</dbReference>
<dbReference type="Gene3D" id="3.30.565.10">
    <property type="entry name" value="Histidine kinase-like ATPase, C-terminal domain"/>
    <property type="match status" value="1"/>
</dbReference>
<feature type="domain" description="HPt" evidence="11">
    <location>
        <begin position="1112"/>
        <end position="1210"/>
    </location>
</feature>
<evidence type="ECO:0000256" key="3">
    <source>
        <dbReference type="ARBA" id="ARBA00022553"/>
    </source>
</evidence>
<feature type="domain" description="Histidine kinase" evidence="8">
    <location>
        <begin position="542"/>
        <end position="762"/>
    </location>
</feature>
<dbReference type="PROSITE" id="PS50110">
    <property type="entry name" value="RESPONSE_REGULATORY"/>
    <property type="match status" value="2"/>
</dbReference>
<evidence type="ECO:0000256" key="6">
    <source>
        <dbReference type="PROSITE-ProRule" id="PRU00169"/>
    </source>
</evidence>
<keyword evidence="7" id="KW-1133">Transmembrane helix</keyword>
<dbReference type="InterPro" id="IPR003594">
    <property type="entry name" value="HATPase_dom"/>
</dbReference>
<evidence type="ECO:0000256" key="1">
    <source>
        <dbReference type="ARBA" id="ARBA00000085"/>
    </source>
</evidence>
<feature type="transmembrane region" description="Helical" evidence="7">
    <location>
        <begin position="12"/>
        <end position="36"/>
    </location>
</feature>
<dbReference type="CDD" id="cd00130">
    <property type="entry name" value="PAS"/>
    <property type="match status" value="1"/>
</dbReference>
<feature type="transmembrane region" description="Helical" evidence="7">
    <location>
        <begin position="342"/>
        <end position="363"/>
    </location>
</feature>
<dbReference type="SMART" id="SM00448">
    <property type="entry name" value="REC"/>
    <property type="match status" value="2"/>
</dbReference>
<dbReference type="PROSITE" id="PS50109">
    <property type="entry name" value="HIS_KIN"/>
    <property type="match status" value="1"/>
</dbReference>
<dbReference type="PROSITE" id="PS50112">
    <property type="entry name" value="PAS"/>
    <property type="match status" value="1"/>
</dbReference>
<dbReference type="NCBIfam" id="TIGR00229">
    <property type="entry name" value="sensory_box"/>
    <property type="match status" value="1"/>
</dbReference>
<protein>
    <recommendedName>
        <fullName evidence="2">histidine kinase</fullName>
        <ecNumber evidence="2">2.7.13.3</ecNumber>
    </recommendedName>
</protein>
<comment type="catalytic activity">
    <reaction evidence="1">
        <text>ATP + protein L-histidine = ADP + protein N-phospho-L-histidine.</text>
        <dbReference type="EC" id="2.7.13.3"/>
    </reaction>
</comment>
<organism evidence="12 13">
    <name type="scientific">Alteromonas arenosi</name>
    <dbReference type="NCBI Taxonomy" id="3055817"/>
    <lineage>
        <taxon>Bacteria</taxon>
        <taxon>Pseudomonadati</taxon>
        <taxon>Pseudomonadota</taxon>
        <taxon>Gammaproteobacteria</taxon>
        <taxon>Alteromonadales</taxon>
        <taxon>Alteromonadaceae</taxon>
        <taxon>Alteromonas/Salinimonas group</taxon>
        <taxon>Alteromonas</taxon>
    </lineage>
</organism>
<dbReference type="PANTHER" id="PTHR45339">
    <property type="entry name" value="HYBRID SIGNAL TRANSDUCTION HISTIDINE KINASE J"/>
    <property type="match status" value="1"/>
</dbReference>
<dbReference type="Pfam" id="PF01627">
    <property type="entry name" value="Hpt"/>
    <property type="match status" value="1"/>
</dbReference>
<dbReference type="PANTHER" id="PTHR45339:SF3">
    <property type="entry name" value="HISTIDINE KINASE"/>
    <property type="match status" value="1"/>
</dbReference>
<dbReference type="SMART" id="SM00388">
    <property type="entry name" value="HisKA"/>
    <property type="match status" value="1"/>
</dbReference>
<dbReference type="SUPFAM" id="SSF47226">
    <property type="entry name" value="Histidine-containing phosphotransfer domain, HPT domain"/>
    <property type="match status" value="1"/>
</dbReference>
<keyword evidence="7" id="KW-0472">Membrane</keyword>
<evidence type="ECO:0000256" key="7">
    <source>
        <dbReference type="SAM" id="Phobius"/>
    </source>
</evidence>
<dbReference type="Pfam" id="PF02518">
    <property type="entry name" value="HATPase_c"/>
    <property type="match status" value="1"/>
</dbReference>
<dbReference type="InterPro" id="IPR000014">
    <property type="entry name" value="PAS"/>
</dbReference>
<dbReference type="Pfam" id="PF00072">
    <property type="entry name" value="Response_reg"/>
    <property type="match status" value="2"/>
</dbReference>
<dbReference type="InterPro" id="IPR003661">
    <property type="entry name" value="HisK_dim/P_dom"/>
</dbReference>
<dbReference type="InterPro" id="IPR035965">
    <property type="entry name" value="PAS-like_dom_sf"/>
</dbReference>
<dbReference type="InterPro" id="IPR004358">
    <property type="entry name" value="Sig_transdc_His_kin-like_C"/>
</dbReference>
<dbReference type="PROSITE" id="PS50894">
    <property type="entry name" value="HPT"/>
    <property type="match status" value="1"/>
</dbReference>
<keyword evidence="7" id="KW-0812">Transmembrane</keyword>
<dbReference type="SUPFAM" id="SSF55874">
    <property type="entry name" value="ATPase domain of HSP90 chaperone/DNA topoisomerase II/histidine kinase"/>
    <property type="match status" value="1"/>
</dbReference>
<dbReference type="Pfam" id="PF00512">
    <property type="entry name" value="HisKA"/>
    <property type="match status" value="1"/>
</dbReference>
<dbReference type="CDD" id="cd00082">
    <property type="entry name" value="HisKA"/>
    <property type="match status" value="1"/>
</dbReference>
<proteinExistence type="predicted"/>
<dbReference type="CDD" id="cd16922">
    <property type="entry name" value="HATPase_EvgS-ArcB-TorS-like"/>
    <property type="match status" value="1"/>
</dbReference>
<dbReference type="PRINTS" id="PR00344">
    <property type="entry name" value="BCTRLSENSOR"/>
</dbReference>
<dbReference type="Gene3D" id="3.40.50.2300">
    <property type="match status" value="2"/>
</dbReference>
<sequence length="1281" mass="141209">MIKRDLDSGSKRLVKTAVVAAILLVIVSAIATRYALIDIREDIRKETSKALNVVLDTTVAALQLWHDASINEISEAASTDGVNAAVARLIDENASEAERSVLDELLHTRFFELQRLQGHEGFDLLSLDGQRLITTSSFPIGQAPNFFKLYPELIRSIITTNEPLFIPPTEERGYDRDVIVAHFVAPIVYRGETIALLAAQHSPDKGMSTIAQLGRIGDSGETYLFNRAGILVTESRFTDDLVNTGLIAPDSPAIFNVSIRNPGTDLTQGKQARAERDEQPLTLMAQSATLGLSGESMEGYRDYRGVPVMGAWTFIDDLNLGITSEIDVMEAMQPYFSAQATILSLLTVSGSFAVALGILLYMLMSRTTRLLRSSARQLESEVEDRTVELRQTAEQLRTERTLISTVFQEIPDPIFCKTDDGHYFRVNQAFAELLGKSIDEVESKHDRDLYSTAEANSFQLDDQEVLKSDTPRVNERWTSNRHDEQVLFETRKSAFKLPGSSRRYILAVSRDITQRKLAEQQLKLATQQANNANTAKSEFLARMSHEIRTPMNGVLGMLELLSRSTLNNDQIQKVNVAKSSADALLAVINDILDFSKIEAGKLSIETVDFNPRQLIEESAQALAIRADAKGIELLVDVSKIEIETVAGDPLRIRQVLTNLVGNAIKFTNEGQVVIEAAIVEHGDEIRLNCKVSDTGIGIPKEKMLGLFESFSQVDSSTTRTYGGSGLGLAISKRLVNLMDGEISVDSKTDKGSCFAFTVALSPAKSAIKEVPEISMRGWRVLTVDDNQTNLDILNAHLDNWGAKVTQAASVDEAMDILRLNQISSDNASASIDFDLVITDMHMPEKDGLYLTEAIRQQRSNEELPILMLSSVSSQIATSDLARLGLDGCLIKPVVTSDLFNAIAMIAANSQNGSERLFVSEHSLQQLSRAISTKVEWPEGTKVLLVEDNHVNQLVAQGLLESIEMPCDIVEHGLEALERLRAADDNEYAAILMDCQMPIMDGYQATSKIREGAAGDRWHRIPIIAMTANALKGDREKCLAAGMDDHVPKPIEVENLKDALRSALNAKEVQFCDVDNRAPAIPEDAPAERPSLNIPDQLLTMNWQDASPSLAEQPQLYLKSLQVYINQYQNIASVIQTHFDAKQFDQLGSIFHTLKGTSGNMGFMTLFERSKHIEEVLDDGELDQQALDHYKDAIELSLRDAGAITAANETTKTVSSERQACDVLAELVNLLESSELIPDALLAEVEGLQPDEFKDDGLTRLVAALDSFDYDNALAIIRENDA</sequence>
<feature type="modified residue" description="Phosphohistidine" evidence="5">
    <location>
        <position position="1151"/>
    </location>
</feature>
<feature type="domain" description="PAS" evidence="10">
    <location>
        <begin position="399"/>
        <end position="469"/>
    </location>
</feature>
<dbReference type="InterPro" id="IPR011006">
    <property type="entry name" value="CheY-like_superfamily"/>
</dbReference>
<dbReference type="InterPro" id="IPR036097">
    <property type="entry name" value="HisK_dim/P_sf"/>
</dbReference>
<evidence type="ECO:0000256" key="5">
    <source>
        <dbReference type="PROSITE-ProRule" id="PRU00110"/>
    </source>
</evidence>
<keyword evidence="4" id="KW-0902">Two-component regulatory system</keyword>
<evidence type="ECO:0000313" key="12">
    <source>
        <dbReference type="EMBL" id="MDM7861159.1"/>
    </source>
</evidence>
<evidence type="ECO:0000256" key="4">
    <source>
        <dbReference type="ARBA" id="ARBA00023012"/>
    </source>
</evidence>
<dbReference type="InterPro" id="IPR001789">
    <property type="entry name" value="Sig_transdc_resp-reg_receiver"/>
</dbReference>
<evidence type="ECO:0000259" key="11">
    <source>
        <dbReference type="PROSITE" id="PS50894"/>
    </source>
</evidence>
<dbReference type="CDD" id="cd00088">
    <property type="entry name" value="HPT"/>
    <property type="match status" value="1"/>
</dbReference>